<accession>A0AAE0IJ31</accession>
<name>A0AAE0IJ31_9PEZI</name>
<dbReference type="EMBL" id="JAUEDM010000002">
    <property type="protein sequence ID" value="KAK3325990.1"/>
    <property type="molecule type" value="Genomic_DNA"/>
</dbReference>
<evidence type="ECO:0000256" key="1">
    <source>
        <dbReference type="SAM" id="Phobius"/>
    </source>
</evidence>
<keyword evidence="1" id="KW-0812">Transmembrane</keyword>
<comment type="caution">
    <text evidence="2">The sequence shown here is derived from an EMBL/GenBank/DDBJ whole genome shotgun (WGS) entry which is preliminary data.</text>
</comment>
<keyword evidence="1" id="KW-0472">Membrane</keyword>
<keyword evidence="1" id="KW-1133">Transmembrane helix</keyword>
<gene>
    <name evidence="2" type="ORF">B0H66DRAFT_549882</name>
</gene>
<evidence type="ECO:0000313" key="3">
    <source>
        <dbReference type="Proteomes" id="UP001283341"/>
    </source>
</evidence>
<protein>
    <submittedName>
        <fullName evidence="2">Uncharacterized protein</fullName>
    </submittedName>
</protein>
<dbReference type="Proteomes" id="UP001283341">
    <property type="component" value="Unassembled WGS sequence"/>
</dbReference>
<dbReference type="AlphaFoldDB" id="A0AAE0IJ31"/>
<organism evidence="2 3">
    <name type="scientific">Apodospora peruviana</name>
    <dbReference type="NCBI Taxonomy" id="516989"/>
    <lineage>
        <taxon>Eukaryota</taxon>
        <taxon>Fungi</taxon>
        <taxon>Dikarya</taxon>
        <taxon>Ascomycota</taxon>
        <taxon>Pezizomycotina</taxon>
        <taxon>Sordariomycetes</taxon>
        <taxon>Sordariomycetidae</taxon>
        <taxon>Sordariales</taxon>
        <taxon>Lasiosphaeriaceae</taxon>
        <taxon>Apodospora</taxon>
    </lineage>
</organism>
<proteinExistence type="predicted"/>
<keyword evidence="3" id="KW-1185">Reference proteome</keyword>
<reference evidence="2" key="1">
    <citation type="journal article" date="2023" name="Mol. Phylogenet. Evol.">
        <title>Genome-scale phylogeny and comparative genomics of the fungal order Sordariales.</title>
        <authorList>
            <person name="Hensen N."/>
            <person name="Bonometti L."/>
            <person name="Westerberg I."/>
            <person name="Brannstrom I.O."/>
            <person name="Guillou S."/>
            <person name="Cros-Aarteil S."/>
            <person name="Calhoun S."/>
            <person name="Haridas S."/>
            <person name="Kuo A."/>
            <person name="Mondo S."/>
            <person name="Pangilinan J."/>
            <person name="Riley R."/>
            <person name="LaButti K."/>
            <person name="Andreopoulos B."/>
            <person name="Lipzen A."/>
            <person name="Chen C."/>
            <person name="Yan M."/>
            <person name="Daum C."/>
            <person name="Ng V."/>
            <person name="Clum A."/>
            <person name="Steindorff A."/>
            <person name="Ohm R.A."/>
            <person name="Martin F."/>
            <person name="Silar P."/>
            <person name="Natvig D.O."/>
            <person name="Lalanne C."/>
            <person name="Gautier V."/>
            <person name="Ament-Velasquez S.L."/>
            <person name="Kruys A."/>
            <person name="Hutchinson M.I."/>
            <person name="Powell A.J."/>
            <person name="Barry K."/>
            <person name="Miller A.N."/>
            <person name="Grigoriev I.V."/>
            <person name="Debuchy R."/>
            <person name="Gladieux P."/>
            <person name="Hiltunen Thoren M."/>
            <person name="Johannesson H."/>
        </authorList>
    </citation>
    <scope>NUCLEOTIDE SEQUENCE</scope>
    <source>
        <strain evidence="2">CBS 118394</strain>
    </source>
</reference>
<evidence type="ECO:0000313" key="2">
    <source>
        <dbReference type="EMBL" id="KAK3325990.1"/>
    </source>
</evidence>
<sequence>MIAEQALDAALSSTGVLNASVRYSKYRQVVSSGLVSRQLLTVAELAIGWGYMICILFVCLKQLSQRGGMDFIRLVCRGLYTIVVKSTKELFLASLTNIKVLRTINHSLFTLQLLITFTKYYRRSLVGGVCVMMLSSSDRPQSSGGPTTVVGSVVPRKMSTVASTCM</sequence>
<reference evidence="2" key="2">
    <citation type="submission" date="2023-06" db="EMBL/GenBank/DDBJ databases">
        <authorList>
            <consortium name="Lawrence Berkeley National Laboratory"/>
            <person name="Haridas S."/>
            <person name="Hensen N."/>
            <person name="Bonometti L."/>
            <person name="Westerberg I."/>
            <person name="Brannstrom I.O."/>
            <person name="Guillou S."/>
            <person name="Cros-Aarteil S."/>
            <person name="Calhoun S."/>
            <person name="Kuo A."/>
            <person name="Mondo S."/>
            <person name="Pangilinan J."/>
            <person name="Riley R."/>
            <person name="Labutti K."/>
            <person name="Andreopoulos B."/>
            <person name="Lipzen A."/>
            <person name="Chen C."/>
            <person name="Yanf M."/>
            <person name="Daum C."/>
            <person name="Ng V."/>
            <person name="Clum A."/>
            <person name="Steindorff A."/>
            <person name="Ohm R."/>
            <person name="Martin F."/>
            <person name="Silar P."/>
            <person name="Natvig D."/>
            <person name="Lalanne C."/>
            <person name="Gautier V."/>
            <person name="Ament-Velasquez S.L."/>
            <person name="Kruys A."/>
            <person name="Hutchinson M.I."/>
            <person name="Powell A.J."/>
            <person name="Barry K."/>
            <person name="Miller A.N."/>
            <person name="Grigoriev I.V."/>
            <person name="Debuchy R."/>
            <person name="Gladieux P."/>
            <person name="Thoren M.H."/>
            <person name="Johannesson H."/>
        </authorList>
    </citation>
    <scope>NUCLEOTIDE SEQUENCE</scope>
    <source>
        <strain evidence="2">CBS 118394</strain>
    </source>
</reference>
<feature type="transmembrane region" description="Helical" evidence="1">
    <location>
        <begin position="39"/>
        <end position="60"/>
    </location>
</feature>